<keyword evidence="4" id="KW-0460">Magnesium</keyword>
<sequence>MLHRFINASYVSSSMMKAMLEEEHRTAAGASPFARDVRQAGAVCYRRNKNGDLRILLVGSRRYGRWGVPKGHLDPGETTAAAALREAFEEAGVEGLVTPDVFGSFSYRKDSAPHQYQVSVHLFEVSRLATEFPEKAMRKQKWFPLKIAIRDVAQPGLRTLL</sequence>
<evidence type="ECO:0000256" key="4">
    <source>
        <dbReference type="ARBA" id="ARBA00022842"/>
    </source>
</evidence>
<evidence type="ECO:0000256" key="2">
    <source>
        <dbReference type="ARBA" id="ARBA00022723"/>
    </source>
</evidence>
<dbReference type="PRINTS" id="PR00502">
    <property type="entry name" value="NUDIXFAMILY"/>
</dbReference>
<evidence type="ECO:0000313" key="8">
    <source>
        <dbReference type="Proteomes" id="UP000019443"/>
    </source>
</evidence>
<protein>
    <submittedName>
        <fullName evidence="7">Nudix hydrolase 4 AtNUDT4</fullName>
        <ecNumber evidence="7">3.6.1.22</ecNumber>
    </submittedName>
</protein>
<gene>
    <name evidence="7" type="ORF">LPU83_1167</name>
</gene>
<dbReference type="GO" id="GO:0046872">
    <property type="term" value="F:metal ion binding"/>
    <property type="evidence" value="ECO:0007669"/>
    <property type="project" value="UniProtKB-KW"/>
</dbReference>
<dbReference type="CDD" id="cd04666">
    <property type="entry name" value="NUDIX_DIPP2_like_Nudt4"/>
    <property type="match status" value="1"/>
</dbReference>
<dbReference type="AlphaFoldDB" id="W6RR00"/>
<dbReference type="GO" id="GO:1901909">
    <property type="term" value="P:diadenosine hexaphosphate catabolic process"/>
    <property type="evidence" value="ECO:0007669"/>
    <property type="project" value="TreeGrafter"/>
</dbReference>
<accession>W6RR00</accession>
<dbReference type="InterPro" id="IPR000086">
    <property type="entry name" value="NUDIX_hydrolase_dom"/>
</dbReference>
<comment type="cofactor">
    <cofactor evidence="1">
        <name>Mg(2+)</name>
        <dbReference type="ChEBI" id="CHEBI:18420"/>
    </cofactor>
</comment>
<dbReference type="PROSITE" id="PS00893">
    <property type="entry name" value="NUDIX_BOX"/>
    <property type="match status" value="1"/>
</dbReference>
<dbReference type="PATRIC" id="fig|348824.6.peg.1259"/>
<evidence type="ECO:0000256" key="3">
    <source>
        <dbReference type="ARBA" id="ARBA00022801"/>
    </source>
</evidence>
<dbReference type="InterPro" id="IPR020084">
    <property type="entry name" value="NUDIX_hydrolase_CS"/>
</dbReference>
<dbReference type="GO" id="GO:0034432">
    <property type="term" value="F:bis(5'-adenosyl)-pentaphosphatase activity"/>
    <property type="evidence" value="ECO:0007669"/>
    <property type="project" value="TreeGrafter"/>
</dbReference>
<dbReference type="Pfam" id="PF00293">
    <property type="entry name" value="NUDIX"/>
    <property type="match status" value="1"/>
</dbReference>
<dbReference type="GO" id="GO:0034431">
    <property type="term" value="F:bis(5'-adenosyl)-hexaphosphatase activity"/>
    <property type="evidence" value="ECO:0007669"/>
    <property type="project" value="TreeGrafter"/>
</dbReference>
<dbReference type="Proteomes" id="UP000019443">
    <property type="component" value="Chromosome"/>
</dbReference>
<evidence type="ECO:0000256" key="5">
    <source>
        <dbReference type="RuleBase" id="RU003476"/>
    </source>
</evidence>
<dbReference type="InterPro" id="IPR015797">
    <property type="entry name" value="NUDIX_hydrolase-like_dom_sf"/>
</dbReference>
<dbReference type="Gene3D" id="3.90.79.10">
    <property type="entry name" value="Nucleoside Triphosphate Pyrophosphohydrolase"/>
    <property type="match status" value="1"/>
</dbReference>
<keyword evidence="3 5" id="KW-0378">Hydrolase</keyword>
<dbReference type="GO" id="GO:1901907">
    <property type="term" value="P:diadenosine pentaphosphate catabolic process"/>
    <property type="evidence" value="ECO:0007669"/>
    <property type="project" value="TreeGrafter"/>
</dbReference>
<dbReference type="InterPro" id="IPR047198">
    <property type="entry name" value="DDP-like_NUDIX"/>
</dbReference>
<dbReference type="EC" id="3.6.1.22" evidence="7"/>
<reference evidence="7" key="1">
    <citation type="submission" date="2013-11" db="EMBL/GenBank/DDBJ databases">
        <title>Draft genome sequence of the broad-host-range Rhizobium sp. LPU83 strain, a member of the low-genetic diversity Oregon-like Rhizobium sp. group.</title>
        <authorList>
            <person name="Wibberg D."/>
            <person name="Puehler A."/>
            <person name="Schlueter A."/>
        </authorList>
    </citation>
    <scope>NUCLEOTIDE SEQUENCE [LARGE SCALE GENOMIC DNA]</scope>
    <source>
        <strain evidence="7">LPU83</strain>
    </source>
</reference>
<comment type="similarity">
    <text evidence="5">Belongs to the Nudix hydrolase family.</text>
</comment>
<feature type="domain" description="Nudix hydrolase" evidence="6">
    <location>
        <begin position="37"/>
        <end position="161"/>
    </location>
</feature>
<dbReference type="GO" id="GO:0008486">
    <property type="term" value="F:diphosphoinositol-polyphosphate diphosphatase activity"/>
    <property type="evidence" value="ECO:0007669"/>
    <property type="project" value="TreeGrafter"/>
</dbReference>
<dbReference type="GO" id="GO:0000298">
    <property type="term" value="F:endopolyphosphatase activity"/>
    <property type="evidence" value="ECO:0007669"/>
    <property type="project" value="TreeGrafter"/>
</dbReference>
<keyword evidence="2" id="KW-0479">Metal-binding</keyword>
<evidence type="ECO:0000256" key="1">
    <source>
        <dbReference type="ARBA" id="ARBA00001946"/>
    </source>
</evidence>
<keyword evidence="8" id="KW-1185">Reference proteome</keyword>
<dbReference type="PANTHER" id="PTHR12629">
    <property type="entry name" value="DIPHOSPHOINOSITOL POLYPHOSPHATE PHOSPHOHYDROLASE"/>
    <property type="match status" value="1"/>
</dbReference>
<evidence type="ECO:0000313" key="7">
    <source>
        <dbReference type="EMBL" id="CDM56841.1"/>
    </source>
</evidence>
<proteinExistence type="inferred from homology"/>
<dbReference type="PROSITE" id="PS51462">
    <property type="entry name" value="NUDIX"/>
    <property type="match status" value="1"/>
</dbReference>
<name>W6RR00_9HYPH</name>
<dbReference type="eggNOG" id="COG0494">
    <property type="taxonomic scope" value="Bacteria"/>
</dbReference>
<dbReference type="InterPro" id="IPR020476">
    <property type="entry name" value="Nudix_hydrolase"/>
</dbReference>
<dbReference type="GO" id="GO:0071543">
    <property type="term" value="P:diphosphoinositol polyphosphate metabolic process"/>
    <property type="evidence" value="ECO:0007669"/>
    <property type="project" value="TreeGrafter"/>
</dbReference>
<dbReference type="EMBL" id="HG916852">
    <property type="protein sequence ID" value="CDM56841.1"/>
    <property type="molecule type" value="Genomic_DNA"/>
</dbReference>
<dbReference type="HOGENOM" id="CLU_037162_8_2_5"/>
<dbReference type="GO" id="GO:0005737">
    <property type="term" value="C:cytoplasm"/>
    <property type="evidence" value="ECO:0007669"/>
    <property type="project" value="TreeGrafter"/>
</dbReference>
<organism evidence="7 8">
    <name type="scientific">Rhizobium favelukesii</name>
    <dbReference type="NCBI Taxonomy" id="348824"/>
    <lineage>
        <taxon>Bacteria</taxon>
        <taxon>Pseudomonadati</taxon>
        <taxon>Pseudomonadota</taxon>
        <taxon>Alphaproteobacteria</taxon>
        <taxon>Hyphomicrobiales</taxon>
        <taxon>Rhizobiaceae</taxon>
        <taxon>Rhizobium/Agrobacterium group</taxon>
        <taxon>Rhizobium</taxon>
    </lineage>
</organism>
<dbReference type="SUPFAM" id="SSF55811">
    <property type="entry name" value="Nudix"/>
    <property type="match status" value="1"/>
</dbReference>
<dbReference type="KEGG" id="rhl:LPU83_1167"/>
<dbReference type="PANTHER" id="PTHR12629:SF0">
    <property type="entry name" value="DIPHOSPHOINOSITOL-POLYPHOSPHATE DIPHOSPHATASE"/>
    <property type="match status" value="1"/>
</dbReference>
<evidence type="ECO:0000259" key="6">
    <source>
        <dbReference type="PROSITE" id="PS51462"/>
    </source>
</evidence>
<dbReference type="GO" id="GO:1901911">
    <property type="term" value="P:adenosine 5'-(hexahydrogen pentaphosphate) catabolic process"/>
    <property type="evidence" value="ECO:0007669"/>
    <property type="project" value="TreeGrafter"/>
</dbReference>